<dbReference type="EMBL" id="QFFZ01000008">
    <property type="protein sequence ID" value="TEB12264.1"/>
    <property type="molecule type" value="Genomic_DNA"/>
</dbReference>
<keyword evidence="2" id="KW-1185">Reference proteome</keyword>
<evidence type="ECO:0000313" key="2">
    <source>
        <dbReference type="Proteomes" id="UP000297597"/>
    </source>
</evidence>
<proteinExistence type="predicted"/>
<reference evidence="1 2" key="1">
    <citation type="journal article" date="2018" name="Environ. Microbiol.">
        <title>Novel energy conservation strategies and behaviour of Pelotomaculum schinkii driving syntrophic propionate catabolism.</title>
        <authorList>
            <person name="Hidalgo-Ahumada C.A.P."/>
            <person name="Nobu M.K."/>
            <person name="Narihiro T."/>
            <person name="Tamaki H."/>
            <person name="Liu W.T."/>
            <person name="Kamagata Y."/>
            <person name="Stams A.J.M."/>
            <person name="Imachi H."/>
            <person name="Sousa D.Z."/>
        </authorList>
    </citation>
    <scope>NUCLEOTIDE SEQUENCE [LARGE SCALE GENOMIC DNA]</scope>
    <source>
        <strain evidence="1 2">MGP</strain>
    </source>
</reference>
<gene>
    <name evidence="1" type="ORF">Pmgp_01155</name>
</gene>
<protein>
    <submittedName>
        <fullName evidence="1">Uncharacterized protein</fullName>
    </submittedName>
</protein>
<organism evidence="1 2">
    <name type="scientific">Pelotomaculum propionicicum</name>
    <dbReference type="NCBI Taxonomy" id="258475"/>
    <lineage>
        <taxon>Bacteria</taxon>
        <taxon>Bacillati</taxon>
        <taxon>Bacillota</taxon>
        <taxon>Clostridia</taxon>
        <taxon>Eubacteriales</taxon>
        <taxon>Desulfotomaculaceae</taxon>
        <taxon>Pelotomaculum</taxon>
    </lineage>
</organism>
<accession>A0A4Y7RTD0</accession>
<dbReference type="AlphaFoldDB" id="A0A4Y7RTD0"/>
<comment type="caution">
    <text evidence="1">The sequence shown here is derived from an EMBL/GenBank/DDBJ whole genome shotgun (WGS) entry which is preliminary data.</text>
</comment>
<sequence>MNLKMVEHLVMQKEGFNSNLVMKTVQLWTEN</sequence>
<name>A0A4Y7RTD0_9FIRM</name>
<dbReference type="Proteomes" id="UP000297597">
    <property type="component" value="Unassembled WGS sequence"/>
</dbReference>
<evidence type="ECO:0000313" key="1">
    <source>
        <dbReference type="EMBL" id="TEB12264.1"/>
    </source>
</evidence>